<comment type="subcellular location">
    <subcellularLocation>
        <location evidence="1">Cell membrane</location>
        <topology evidence="1">Peripheral membrane protein</topology>
    </subcellularLocation>
</comment>
<reference evidence="11" key="2">
    <citation type="journal article" date="2021" name="PeerJ">
        <title>Extensive microbial diversity within the chicken gut microbiome revealed by metagenomics and culture.</title>
        <authorList>
            <person name="Gilroy R."/>
            <person name="Ravi A."/>
            <person name="Getino M."/>
            <person name="Pursley I."/>
            <person name="Horton D.L."/>
            <person name="Alikhan N.F."/>
            <person name="Baker D."/>
            <person name="Gharbi K."/>
            <person name="Hall N."/>
            <person name="Watson M."/>
            <person name="Adriaenssens E.M."/>
            <person name="Foster-Nyarko E."/>
            <person name="Jarju S."/>
            <person name="Secka A."/>
            <person name="Antonio M."/>
            <person name="Oren A."/>
            <person name="Chaudhuri R.R."/>
            <person name="La Ragione R."/>
            <person name="Hildebrand F."/>
            <person name="Pallen M.J."/>
        </authorList>
    </citation>
    <scope>NUCLEOTIDE SEQUENCE</scope>
    <source>
        <strain evidence="11">D5-748</strain>
    </source>
</reference>
<evidence type="ECO:0000256" key="9">
    <source>
        <dbReference type="ARBA" id="ARBA00023136"/>
    </source>
</evidence>
<dbReference type="GO" id="GO:0005524">
    <property type="term" value="F:ATP binding"/>
    <property type="evidence" value="ECO:0007669"/>
    <property type="project" value="UniProtKB-KW"/>
</dbReference>
<keyword evidence="8" id="KW-0406">Ion transport</keyword>
<keyword evidence="9" id="KW-0472">Membrane</keyword>
<evidence type="ECO:0000256" key="4">
    <source>
        <dbReference type="ARBA" id="ARBA00022496"/>
    </source>
</evidence>
<dbReference type="PANTHER" id="PTHR42771">
    <property type="entry name" value="IRON(3+)-HYDROXAMATE IMPORT ATP-BINDING PROTEIN FHUC"/>
    <property type="match status" value="1"/>
</dbReference>
<keyword evidence="2" id="KW-0813">Transport</keyword>
<dbReference type="PROSITE" id="PS50893">
    <property type="entry name" value="ABC_TRANSPORTER_2"/>
    <property type="match status" value="1"/>
</dbReference>
<accession>A0A9D9ECA1</accession>
<dbReference type="PANTHER" id="PTHR42771:SF2">
    <property type="entry name" value="IRON(3+)-HYDROXAMATE IMPORT ATP-BINDING PROTEIN FHUC"/>
    <property type="match status" value="1"/>
</dbReference>
<dbReference type="Gene3D" id="3.40.50.300">
    <property type="entry name" value="P-loop containing nucleotide triphosphate hydrolases"/>
    <property type="match status" value="1"/>
</dbReference>
<dbReference type="SUPFAM" id="SSF52540">
    <property type="entry name" value="P-loop containing nucleoside triphosphate hydrolases"/>
    <property type="match status" value="1"/>
</dbReference>
<keyword evidence="6 11" id="KW-0067">ATP-binding</keyword>
<evidence type="ECO:0000313" key="11">
    <source>
        <dbReference type="EMBL" id="MBO8445281.1"/>
    </source>
</evidence>
<gene>
    <name evidence="11" type="ORF">IAC23_06270</name>
</gene>
<sequence>MIEIKDLSIGYGRRTVLSGLNAVIPSGTFVVMAGCNGSGKSTLLRTMAGLLPPVSGKMIYDGKDLSSLSIPERSRLLSFVNTEKVRIPGLSCHDLVALGRSPYTGWSGSLSSADESAIEKALSLAGMSSFSSRMLDTMSDGECQMASIARAIAQDTPVILLDEPTAFLDWPNRRKTALLLKRLSTEAHKTVICSTHDLEVALQFSDLLLLLTPQGLFLAPPSSPSLRSRLTAAFGMDFQHPTCL</sequence>
<dbReference type="CDD" id="cd03214">
    <property type="entry name" value="ABC_Iron-Siderophores_B12_Hemin"/>
    <property type="match status" value="1"/>
</dbReference>
<dbReference type="AlphaFoldDB" id="A0A9D9ECA1"/>
<dbReference type="InterPro" id="IPR027417">
    <property type="entry name" value="P-loop_NTPase"/>
</dbReference>
<protein>
    <submittedName>
        <fullName evidence="11">ABC transporter ATP-binding protein</fullName>
    </submittedName>
</protein>
<dbReference type="InterPro" id="IPR003439">
    <property type="entry name" value="ABC_transporter-like_ATP-bd"/>
</dbReference>
<dbReference type="GO" id="GO:0006826">
    <property type="term" value="P:iron ion transport"/>
    <property type="evidence" value="ECO:0007669"/>
    <property type="project" value="UniProtKB-KW"/>
</dbReference>
<reference evidence="11" key="1">
    <citation type="submission" date="2020-10" db="EMBL/GenBank/DDBJ databases">
        <authorList>
            <person name="Gilroy R."/>
        </authorList>
    </citation>
    <scope>NUCLEOTIDE SEQUENCE</scope>
    <source>
        <strain evidence="11">D5-748</strain>
    </source>
</reference>
<dbReference type="InterPro" id="IPR051535">
    <property type="entry name" value="Siderophore_ABC-ATPase"/>
</dbReference>
<dbReference type="GO" id="GO:0016887">
    <property type="term" value="F:ATP hydrolysis activity"/>
    <property type="evidence" value="ECO:0007669"/>
    <property type="project" value="InterPro"/>
</dbReference>
<evidence type="ECO:0000256" key="6">
    <source>
        <dbReference type="ARBA" id="ARBA00022840"/>
    </source>
</evidence>
<dbReference type="InterPro" id="IPR003593">
    <property type="entry name" value="AAA+_ATPase"/>
</dbReference>
<evidence type="ECO:0000256" key="1">
    <source>
        <dbReference type="ARBA" id="ARBA00004202"/>
    </source>
</evidence>
<dbReference type="Pfam" id="PF00005">
    <property type="entry name" value="ABC_tran"/>
    <property type="match status" value="1"/>
</dbReference>
<dbReference type="SMART" id="SM00382">
    <property type="entry name" value="AAA"/>
    <property type="match status" value="1"/>
</dbReference>
<evidence type="ECO:0000256" key="3">
    <source>
        <dbReference type="ARBA" id="ARBA00022475"/>
    </source>
</evidence>
<keyword evidence="7" id="KW-0408">Iron</keyword>
<evidence type="ECO:0000259" key="10">
    <source>
        <dbReference type="PROSITE" id="PS50893"/>
    </source>
</evidence>
<dbReference type="EMBL" id="JADIMO010000082">
    <property type="protein sequence ID" value="MBO8445281.1"/>
    <property type="molecule type" value="Genomic_DNA"/>
</dbReference>
<feature type="domain" description="ABC transporter" evidence="10">
    <location>
        <begin position="2"/>
        <end position="238"/>
    </location>
</feature>
<comment type="caution">
    <text evidence="11">The sequence shown here is derived from an EMBL/GenBank/DDBJ whole genome shotgun (WGS) entry which is preliminary data.</text>
</comment>
<organism evidence="11 12">
    <name type="scientific">Candidatus Cryptobacteroides merdavium</name>
    <dbReference type="NCBI Taxonomy" id="2840769"/>
    <lineage>
        <taxon>Bacteria</taxon>
        <taxon>Pseudomonadati</taxon>
        <taxon>Bacteroidota</taxon>
        <taxon>Bacteroidia</taxon>
        <taxon>Bacteroidales</taxon>
        <taxon>Candidatus Cryptobacteroides</taxon>
    </lineage>
</organism>
<keyword evidence="3" id="KW-1003">Cell membrane</keyword>
<dbReference type="GO" id="GO:0005886">
    <property type="term" value="C:plasma membrane"/>
    <property type="evidence" value="ECO:0007669"/>
    <property type="project" value="UniProtKB-SubCell"/>
</dbReference>
<dbReference type="Proteomes" id="UP000823619">
    <property type="component" value="Unassembled WGS sequence"/>
</dbReference>
<evidence type="ECO:0000256" key="2">
    <source>
        <dbReference type="ARBA" id="ARBA00022448"/>
    </source>
</evidence>
<evidence type="ECO:0000256" key="7">
    <source>
        <dbReference type="ARBA" id="ARBA00023004"/>
    </source>
</evidence>
<evidence type="ECO:0000256" key="5">
    <source>
        <dbReference type="ARBA" id="ARBA00022741"/>
    </source>
</evidence>
<name>A0A9D9ECA1_9BACT</name>
<keyword evidence="4" id="KW-0410">Iron transport</keyword>
<proteinExistence type="predicted"/>
<evidence type="ECO:0000256" key="8">
    <source>
        <dbReference type="ARBA" id="ARBA00023065"/>
    </source>
</evidence>
<evidence type="ECO:0000313" key="12">
    <source>
        <dbReference type="Proteomes" id="UP000823619"/>
    </source>
</evidence>
<keyword evidence="5" id="KW-0547">Nucleotide-binding</keyword>
<dbReference type="PROSITE" id="PS51257">
    <property type="entry name" value="PROKAR_LIPOPROTEIN"/>
    <property type="match status" value="1"/>
</dbReference>